<dbReference type="RefSeq" id="XP_068368923.1">
    <property type="nucleotide sequence ID" value="XM_068497447.1"/>
</dbReference>
<gene>
    <name evidence="3" type="ORF">TRFO_13780</name>
</gene>
<evidence type="ECO:0000313" key="3">
    <source>
        <dbReference type="EMBL" id="OHT15787.1"/>
    </source>
</evidence>
<dbReference type="EMBL" id="MLAK01000186">
    <property type="protein sequence ID" value="OHT15787.1"/>
    <property type="molecule type" value="Genomic_DNA"/>
</dbReference>
<organism evidence="3 4">
    <name type="scientific">Tritrichomonas foetus</name>
    <dbReference type="NCBI Taxonomy" id="1144522"/>
    <lineage>
        <taxon>Eukaryota</taxon>
        <taxon>Metamonada</taxon>
        <taxon>Parabasalia</taxon>
        <taxon>Tritrichomonadida</taxon>
        <taxon>Tritrichomonadidae</taxon>
        <taxon>Tritrichomonas</taxon>
    </lineage>
</organism>
<comment type="caution">
    <text evidence="3">The sequence shown here is derived from an EMBL/GenBank/DDBJ whole genome shotgun (WGS) entry which is preliminary data.</text>
</comment>
<name>A0A1J4KX09_9EUKA</name>
<evidence type="ECO:0000313" key="4">
    <source>
        <dbReference type="Proteomes" id="UP000179807"/>
    </source>
</evidence>
<feature type="region of interest" description="Disordered" evidence="1">
    <location>
        <begin position="263"/>
        <end position="298"/>
    </location>
</feature>
<proteinExistence type="predicted"/>
<keyword evidence="2" id="KW-0472">Membrane</keyword>
<evidence type="ECO:0000256" key="1">
    <source>
        <dbReference type="SAM" id="MobiDB-lite"/>
    </source>
</evidence>
<keyword evidence="2" id="KW-1133">Transmembrane helix</keyword>
<dbReference type="Proteomes" id="UP000179807">
    <property type="component" value="Unassembled WGS sequence"/>
</dbReference>
<dbReference type="GeneID" id="94832151"/>
<accession>A0A1J4KX09</accession>
<keyword evidence="2" id="KW-0812">Transmembrane</keyword>
<protein>
    <submittedName>
        <fullName evidence="3">Uncharacterized protein</fullName>
    </submittedName>
</protein>
<feature type="compositionally biased region" description="Low complexity" evidence="1">
    <location>
        <begin position="356"/>
        <end position="366"/>
    </location>
</feature>
<dbReference type="AlphaFoldDB" id="A0A1J4KX09"/>
<feature type="region of interest" description="Disordered" evidence="1">
    <location>
        <begin position="338"/>
        <end position="369"/>
    </location>
</feature>
<sequence length="465" mass="52712">MLFAFLAFLSYSFAQKLVNHEDTRSSKQHLSHFSFKKSQIIPINKIIPRNSHLSLYFDEPYSLVLFDDCQGCIINVTHTQPGSNAVKLAQKISMRLNKKAIGYFFNDHIGQITIETLNSHDTQFHAAKIVLQNDQAIVKHSDFPTNFNQKSDKESNFIQKSNLNNKSDINIESHGNQPTLKDTNDALKLGRNQNIIKKKIKNQKNPNLRLLPNINEITQFNNGKIDTLNLLLPNEPNFIYSASLHHFTNLNHKKNRLFIVNQLNNSDNNSGKGDNTKEGSSMSDDFSNDDDPEKLQPNKSKKMPVIIASIIAVIIILGIIMIIVSILRHNRKYQARETNTQTNDNAENVERENGRSSSASGSSASSVGNRKRLKIRRVFTPENIRLYENSSCNNSNSSLFDTSGHCNDDGFSDDPFFIGDGEFRPNETGETEGYPENNFKQAFIEYRVPDETMLHAFLNEVNTKS</sequence>
<feature type="compositionally biased region" description="Low complexity" evidence="1">
    <location>
        <begin position="264"/>
        <end position="273"/>
    </location>
</feature>
<evidence type="ECO:0000256" key="2">
    <source>
        <dbReference type="SAM" id="Phobius"/>
    </source>
</evidence>
<feature type="transmembrane region" description="Helical" evidence="2">
    <location>
        <begin position="305"/>
        <end position="327"/>
    </location>
</feature>
<reference evidence="3" key="1">
    <citation type="submission" date="2016-10" db="EMBL/GenBank/DDBJ databases">
        <authorList>
            <person name="Benchimol M."/>
            <person name="Almeida L.G."/>
            <person name="Vasconcelos A.T."/>
            <person name="Perreira-Neves A."/>
            <person name="Rosa I.A."/>
            <person name="Tasca T."/>
            <person name="Bogo M.R."/>
            <person name="de Souza W."/>
        </authorList>
    </citation>
    <scope>NUCLEOTIDE SEQUENCE [LARGE SCALE GENOMIC DNA]</scope>
    <source>
        <strain evidence="3">K</strain>
    </source>
</reference>
<dbReference type="VEuPathDB" id="TrichDB:TRFO_13780"/>
<keyword evidence="4" id="KW-1185">Reference proteome</keyword>